<dbReference type="GO" id="GO:1904680">
    <property type="term" value="F:peptide transmembrane transporter activity"/>
    <property type="evidence" value="ECO:0007669"/>
    <property type="project" value="TreeGrafter"/>
</dbReference>
<feature type="chain" id="PRO_5019184144" evidence="3">
    <location>
        <begin position="18"/>
        <end position="545"/>
    </location>
</feature>
<evidence type="ECO:0000256" key="2">
    <source>
        <dbReference type="ARBA" id="ARBA00022729"/>
    </source>
</evidence>
<comment type="caution">
    <text evidence="5">The sequence shown here is derived from an EMBL/GenBank/DDBJ whole genome shotgun (WGS) entry which is preliminary data.</text>
</comment>
<protein>
    <submittedName>
        <fullName evidence="5">ABC transporter substrate-binding protein</fullName>
    </submittedName>
</protein>
<dbReference type="PROSITE" id="PS51257">
    <property type="entry name" value="PROKAR_LIPOPROTEIN"/>
    <property type="match status" value="1"/>
</dbReference>
<dbReference type="Pfam" id="PF00496">
    <property type="entry name" value="SBP_bac_5"/>
    <property type="match status" value="1"/>
</dbReference>
<dbReference type="RefSeq" id="WP_126802613.1">
    <property type="nucleotide sequence ID" value="NZ_PIPL01000001.1"/>
</dbReference>
<evidence type="ECO:0000313" key="6">
    <source>
        <dbReference type="Proteomes" id="UP000288293"/>
    </source>
</evidence>
<dbReference type="GO" id="GO:0042938">
    <property type="term" value="P:dipeptide transport"/>
    <property type="evidence" value="ECO:0007669"/>
    <property type="project" value="TreeGrafter"/>
</dbReference>
<dbReference type="InterPro" id="IPR039424">
    <property type="entry name" value="SBP_5"/>
</dbReference>
<dbReference type="Gene3D" id="3.90.76.10">
    <property type="entry name" value="Dipeptide-binding Protein, Domain 1"/>
    <property type="match status" value="1"/>
</dbReference>
<dbReference type="GO" id="GO:0043190">
    <property type="term" value="C:ATP-binding cassette (ABC) transporter complex"/>
    <property type="evidence" value="ECO:0007669"/>
    <property type="project" value="InterPro"/>
</dbReference>
<dbReference type="AlphaFoldDB" id="A0A432W6U5"/>
<feature type="domain" description="Solute-binding protein family 5" evidence="4">
    <location>
        <begin position="76"/>
        <end position="453"/>
    </location>
</feature>
<proteinExistence type="inferred from homology"/>
<dbReference type="CDD" id="cd08493">
    <property type="entry name" value="PBP2_DppA_like"/>
    <property type="match status" value="1"/>
</dbReference>
<feature type="signal peptide" evidence="3">
    <location>
        <begin position="1"/>
        <end position="17"/>
    </location>
</feature>
<keyword evidence="6" id="KW-1185">Reference proteome</keyword>
<dbReference type="InterPro" id="IPR030678">
    <property type="entry name" value="Peptide/Ni-bd"/>
</dbReference>
<sequence>MIWLRSIGLCLPLLWLAACSPSAERSETLQDGLLYCAEGNPESFNPQLVTSGTTLDMTAPHLYNRLIDYDDDEQQFVASLATSWTVSDDGTRYRFKLRDDVSFHETSYFQPSRYLNSEDIRFSFQRWLDREHPFHAISTTGYPFFTSIGLDKLITAVNTLGEHEIEIKLSQPDSSFLANLASDFAVILSAEYAGQLLQREQAHLIDLYPIGTGPFKYQSFRKDVSLRYESHAEYWDGAASIQRLVFRIIPSDHKRMLMLLTGDCDIIPYPPARDISDLEQNEDIQLYSTVSPNTAFWAFNTQRPPFDDVRVRQALIHAIDRRAIVNAVYFDHAALAQSILPNTSWAHFSDEEAFSYDPEIARELLADAGYGNGFSMNIWAMPVQRAYNPNARKMAELMQADLARIGVEVNIISYEWSTFRRRLVDGDHDSVLIGWSADNPDPDNFFRPLLSCDAVLSGSNRAHWCNPAFDEMVGQAIATADQNQRQVYYQQAQELLNDQVPLMPIVHSLRYLAAQPEIKGIQLQPYGSIQLHRAYKEDIAAEEQP</sequence>
<dbReference type="InterPro" id="IPR000914">
    <property type="entry name" value="SBP_5_dom"/>
</dbReference>
<dbReference type="SUPFAM" id="SSF53850">
    <property type="entry name" value="Periplasmic binding protein-like II"/>
    <property type="match status" value="1"/>
</dbReference>
<dbReference type="Gene3D" id="3.10.105.10">
    <property type="entry name" value="Dipeptide-binding Protein, Domain 3"/>
    <property type="match status" value="1"/>
</dbReference>
<dbReference type="PANTHER" id="PTHR30290:SF38">
    <property type="entry name" value="D,D-DIPEPTIDE-BINDING PERIPLASMIC PROTEIN DDPA-RELATED"/>
    <property type="match status" value="1"/>
</dbReference>
<dbReference type="Proteomes" id="UP000288293">
    <property type="component" value="Unassembled WGS sequence"/>
</dbReference>
<reference evidence="5 6" key="1">
    <citation type="journal article" date="2011" name="Front. Microbiol.">
        <title>Genomic signatures of strain selection and enhancement in Bacillus atrophaeus var. globigii, a historical biowarfare simulant.</title>
        <authorList>
            <person name="Gibbons H.S."/>
            <person name="Broomall S.M."/>
            <person name="McNew L.A."/>
            <person name="Daligault H."/>
            <person name="Chapman C."/>
            <person name="Bruce D."/>
            <person name="Karavis M."/>
            <person name="Krepps M."/>
            <person name="McGregor P.A."/>
            <person name="Hong C."/>
            <person name="Park K.H."/>
            <person name="Akmal A."/>
            <person name="Feldman A."/>
            <person name="Lin J.S."/>
            <person name="Chang W.E."/>
            <person name="Higgs B.W."/>
            <person name="Demirev P."/>
            <person name="Lindquist J."/>
            <person name="Liem A."/>
            <person name="Fochler E."/>
            <person name="Read T.D."/>
            <person name="Tapia R."/>
            <person name="Johnson S."/>
            <person name="Bishop-Lilly K.A."/>
            <person name="Detter C."/>
            <person name="Han C."/>
            <person name="Sozhamannan S."/>
            <person name="Rosenzweig C.N."/>
            <person name="Skowronski E.W."/>
        </authorList>
    </citation>
    <scope>NUCLEOTIDE SEQUENCE [LARGE SCALE GENOMIC DNA]</scope>
    <source>
        <strain evidence="5 6">MLST1</strain>
    </source>
</reference>
<organism evidence="5 6">
    <name type="scientific">Aliidiomarina minuta</name>
    <dbReference type="NCBI Taxonomy" id="880057"/>
    <lineage>
        <taxon>Bacteria</taxon>
        <taxon>Pseudomonadati</taxon>
        <taxon>Pseudomonadota</taxon>
        <taxon>Gammaproteobacteria</taxon>
        <taxon>Alteromonadales</taxon>
        <taxon>Idiomarinaceae</taxon>
        <taxon>Aliidiomarina</taxon>
    </lineage>
</organism>
<dbReference type="OrthoDB" id="9801912at2"/>
<dbReference type="PIRSF" id="PIRSF002741">
    <property type="entry name" value="MppA"/>
    <property type="match status" value="1"/>
</dbReference>
<evidence type="ECO:0000256" key="1">
    <source>
        <dbReference type="ARBA" id="ARBA00005695"/>
    </source>
</evidence>
<dbReference type="GO" id="GO:0030288">
    <property type="term" value="C:outer membrane-bounded periplasmic space"/>
    <property type="evidence" value="ECO:0007669"/>
    <property type="project" value="TreeGrafter"/>
</dbReference>
<gene>
    <name evidence="5" type="ORF">CWE09_03430</name>
</gene>
<dbReference type="PANTHER" id="PTHR30290">
    <property type="entry name" value="PERIPLASMIC BINDING COMPONENT OF ABC TRANSPORTER"/>
    <property type="match status" value="1"/>
</dbReference>
<keyword evidence="2 3" id="KW-0732">Signal</keyword>
<evidence type="ECO:0000256" key="3">
    <source>
        <dbReference type="SAM" id="SignalP"/>
    </source>
</evidence>
<evidence type="ECO:0000313" key="5">
    <source>
        <dbReference type="EMBL" id="RUO25795.1"/>
    </source>
</evidence>
<evidence type="ECO:0000259" key="4">
    <source>
        <dbReference type="Pfam" id="PF00496"/>
    </source>
</evidence>
<comment type="similarity">
    <text evidence="1">Belongs to the bacterial solute-binding protein 5 family.</text>
</comment>
<name>A0A432W6U5_9GAMM</name>
<dbReference type="EMBL" id="PIPL01000001">
    <property type="protein sequence ID" value="RUO25795.1"/>
    <property type="molecule type" value="Genomic_DNA"/>
</dbReference>
<accession>A0A432W6U5</accession>
<dbReference type="Gene3D" id="3.40.190.10">
    <property type="entry name" value="Periplasmic binding protein-like II"/>
    <property type="match status" value="1"/>
</dbReference>